<evidence type="ECO:0000313" key="2">
    <source>
        <dbReference type="EMBL" id="PSW20287.1"/>
    </source>
</evidence>
<gene>
    <name evidence="2" type="ORF">C9I98_09555</name>
</gene>
<dbReference type="AlphaFoldDB" id="A0A2T3NVK3"/>
<sequence>MNKSILIAALFTSLFTPAFAEEKNPEDPTKIITKVGAGYTNSKLTFSGSLGLDEARMMNVTVNDDASEWNVGGSWLFDIGILNFSVRKSDYGEGAVNTSYNIGSFIPTSEFNFTPWSWQPFITFGYSYNDGVSVEDGVEKEIQSHSGYIGGFALKPLNDKWTALAFAGTTQGQNDLSSYWGGGGISHRLSDNHSLNVLGIVVDSSIYGDEQRLNINYRYEFN</sequence>
<dbReference type="RefSeq" id="WP_036823687.1">
    <property type="nucleotide sequence ID" value="NZ_JGVO01000480.1"/>
</dbReference>
<organism evidence="2 3">
    <name type="scientific">Photobacterium sanctipauli</name>
    <dbReference type="NCBI Taxonomy" id="1342794"/>
    <lineage>
        <taxon>Bacteria</taxon>
        <taxon>Pseudomonadati</taxon>
        <taxon>Pseudomonadota</taxon>
        <taxon>Gammaproteobacteria</taxon>
        <taxon>Vibrionales</taxon>
        <taxon>Vibrionaceae</taxon>
        <taxon>Photobacterium</taxon>
    </lineage>
</organism>
<protein>
    <recommendedName>
        <fullName evidence="4">Porin family protein</fullName>
    </recommendedName>
</protein>
<dbReference type="EMBL" id="PYMA01000004">
    <property type="protein sequence ID" value="PSW20287.1"/>
    <property type="molecule type" value="Genomic_DNA"/>
</dbReference>
<comment type="caution">
    <text evidence="2">The sequence shown here is derived from an EMBL/GenBank/DDBJ whole genome shotgun (WGS) entry which is preliminary data.</text>
</comment>
<feature type="signal peptide" evidence="1">
    <location>
        <begin position="1"/>
        <end position="20"/>
    </location>
</feature>
<keyword evidence="3" id="KW-1185">Reference proteome</keyword>
<reference evidence="2 3" key="1">
    <citation type="submission" date="2018-01" db="EMBL/GenBank/DDBJ databases">
        <title>Whole genome sequencing of Histamine producing bacteria.</title>
        <authorList>
            <person name="Butler K."/>
        </authorList>
    </citation>
    <scope>NUCLEOTIDE SEQUENCE [LARGE SCALE GENOMIC DNA]</scope>
    <source>
        <strain evidence="2 3">DSM 100436</strain>
    </source>
</reference>
<feature type="chain" id="PRO_5015449249" description="Porin family protein" evidence="1">
    <location>
        <begin position="21"/>
        <end position="222"/>
    </location>
</feature>
<name>A0A2T3NVK3_9GAMM</name>
<evidence type="ECO:0000313" key="3">
    <source>
        <dbReference type="Proteomes" id="UP000241771"/>
    </source>
</evidence>
<proteinExistence type="predicted"/>
<evidence type="ECO:0000256" key="1">
    <source>
        <dbReference type="SAM" id="SignalP"/>
    </source>
</evidence>
<accession>A0A2T3NVK3</accession>
<dbReference type="Proteomes" id="UP000241771">
    <property type="component" value="Unassembled WGS sequence"/>
</dbReference>
<dbReference type="OrthoDB" id="7594018at2"/>
<keyword evidence="1" id="KW-0732">Signal</keyword>
<evidence type="ECO:0008006" key="4">
    <source>
        <dbReference type="Google" id="ProtNLM"/>
    </source>
</evidence>